<reference evidence="2 3" key="1">
    <citation type="submission" date="2011-09" db="EMBL/GenBank/DDBJ databases">
        <title>The draft genome of Treponema saccharophilum DSM 2985.</title>
        <authorList>
            <consortium name="US DOE Joint Genome Institute (JGI-PGF)"/>
            <person name="Lucas S."/>
            <person name="Copeland A."/>
            <person name="Lapidus A."/>
            <person name="Glavina del Rio T."/>
            <person name="Dalin E."/>
            <person name="Tice H."/>
            <person name="Bruce D."/>
            <person name="Goodwin L."/>
            <person name="Pitluck S."/>
            <person name="Peters L."/>
            <person name="Kyrpides N."/>
            <person name="Mavromatis K."/>
            <person name="Ivanova N."/>
            <person name="Markowitz V."/>
            <person name="Cheng J.-F."/>
            <person name="Hugenholtz P."/>
            <person name="Woyke T."/>
            <person name="Wu D."/>
            <person name="Gronow S."/>
            <person name="Wellnitz S."/>
            <person name="Brambilla E."/>
            <person name="Klenk H.-P."/>
            <person name="Eisen J.A."/>
        </authorList>
    </citation>
    <scope>NUCLEOTIDE SEQUENCE [LARGE SCALE GENOMIC DNA]</scope>
    <source>
        <strain evidence="2 3">DSM 2985</strain>
    </source>
</reference>
<organism evidence="2 3">
    <name type="scientific">Treponema saccharophilum DSM 2985</name>
    <dbReference type="NCBI Taxonomy" id="907348"/>
    <lineage>
        <taxon>Bacteria</taxon>
        <taxon>Pseudomonadati</taxon>
        <taxon>Spirochaetota</taxon>
        <taxon>Spirochaetia</taxon>
        <taxon>Spirochaetales</taxon>
        <taxon>Treponemataceae</taxon>
        <taxon>Treponema</taxon>
    </lineage>
</organism>
<dbReference type="OrthoDB" id="9800755at2"/>
<feature type="chain" id="PRO_5003609764" evidence="1">
    <location>
        <begin position="23"/>
        <end position="326"/>
    </location>
</feature>
<dbReference type="eggNOG" id="ENOG50335X9">
    <property type="taxonomic scope" value="Bacteria"/>
</dbReference>
<dbReference type="AlphaFoldDB" id="H7EK91"/>
<dbReference type="PATRIC" id="fig|907348.3.peg.1303"/>
<proteinExistence type="predicted"/>
<keyword evidence="3" id="KW-1185">Reference proteome</keyword>
<keyword evidence="1" id="KW-0732">Signal</keyword>
<evidence type="ECO:0000313" key="3">
    <source>
        <dbReference type="Proteomes" id="UP000003571"/>
    </source>
</evidence>
<evidence type="ECO:0000313" key="2">
    <source>
        <dbReference type="EMBL" id="EIC01978.1"/>
    </source>
</evidence>
<sequence>MLLRKIAFALSLFLSVLSSAFSAEDKKNGFDFYYVFEGAYDFASEFRTGGDHFSLINGLYGGIEMRSSMHADYKLSLPLGQNMLVSDSNITFGTVLELSPITVKPGVSVSLNPFPFLSFSAGAEIGTGWNMLSFEGMCVFNKNPDAPKYDRLNPFDRFYYNFWARGTFMFDTGAITGGDWSHFLFVATCTMFNNGLSGCGAGDLYKWQATGNYASGLQYLASFVIGYQMPLRLYRVGIMSDVSAHFNSSDFGEFDKTYDGSFVFISASPFAQLRITPKDNLYLLADIKSRRSFSEPRIDAPSEPYLHTVGREWFLERIGIRYEHMF</sequence>
<dbReference type="TCDB" id="1.B.56.1.4">
    <property type="family name" value="the spirochaete outer membrane porin (s-omp) family"/>
</dbReference>
<dbReference type="RefSeq" id="WP_002703932.1">
    <property type="nucleotide sequence ID" value="NZ_AGRW01000044.1"/>
</dbReference>
<feature type="signal peptide" evidence="1">
    <location>
        <begin position="1"/>
        <end position="22"/>
    </location>
</feature>
<gene>
    <name evidence="2" type="ORF">TresaDRAFT_1730</name>
</gene>
<dbReference type="Proteomes" id="UP000003571">
    <property type="component" value="Unassembled WGS sequence"/>
</dbReference>
<evidence type="ECO:0000256" key="1">
    <source>
        <dbReference type="SAM" id="SignalP"/>
    </source>
</evidence>
<comment type="caution">
    <text evidence="2">The sequence shown here is derived from an EMBL/GenBank/DDBJ whole genome shotgun (WGS) entry which is preliminary data.</text>
</comment>
<name>H7EK91_9SPIR</name>
<accession>H7EK91</accession>
<dbReference type="EMBL" id="AGRW01000044">
    <property type="protein sequence ID" value="EIC01978.1"/>
    <property type="molecule type" value="Genomic_DNA"/>
</dbReference>
<protein>
    <submittedName>
        <fullName evidence="2">Porin Oms38</fullName>
    </submittedName>
</protein>